<name>E1RCU7_SEDSS</name>
<dbReference type="EMBL" id="CP002116">
    <property type="protein sequence ID" value="ADK80177.1"/>
    <property type="molecule type" value="Genomic_DNA"/>
</dbReference>
<reference evidence="3" key="1">
    <citation type="journal article" date="2010" name="Stand. Genomic Sci.">
        <title>Complete genome sequence of Spirochaeta smaragdinae type strain (SEBR 4228).</title>
        <authorList>
            <person name="Mavromatis K."/>
            <person name="Yasawong M."/>
            <person name="Chertkov O."/>
            <person name="Lapidus A."/>
            <person name="Lucas S."/>
            <person name="Nolan M."/>
            <person name="Del Rio T.G."/>
            <person name="Tice H."/>
            <person name="Cheng J.F."/>
            <person name="Pitluck S."/>
            <person name="Liolios K."/>
            <person name="Ivanova N."/>
            <person name="Tapia R."/>
            <person name="Han C."/>
            <person name="Bruce D."/>
            <person name="Goodwin L."/>
            <person name="Pati A."/>
            <person name="Chen A."/>
            <person name="Palaniappan K."/>
            <person name="Land M."/>
            <person name="Hauser L."/>
            <person name="Chang Y.J."/>
            <person name="Jeffries C.D."/>
            <person name="Detter J.C."/>
            <person name="Rohde M."/>
            <person name="Brambilla E."/>
            <person name="Spring S."/>
            <person name="Goker M."/>
            <person name="Sikorski J."/>
            <person name="Woyke T."/>
            <person name="Bristow J."/>
            <person name="Eisen J.A."/>
            <person name="Markowitz V."/>
            <person name="Hugenholtz P."/>
            <person name="Klenk H.P."/>
            <person name="Kyrpides N.C."/>
        </authorList>
    </citation>
    <scope>NUCLEOTIDE SEQUENCE [LARGE SCALE GENOMIC DNA]</scope>
    <source>
        <strain evidence="3">DSM 11293 / JCM 15392 / SEBR 4228</strain>
    </source>
</reference>
<accession>E1RCU7</accession>
<dbReference type="KEGG" id="ssm:Spirs_1044"/>
<proteinExistence type="predicted"/>
<dbReference type="HOGENOM" id="CLU_1843872_0_0_12"/>
<gene>
    <name evidence="2" type="ordered locus">Spirs_1044</name>
</gene>
<keyword evidence="3" id="KW-1185">Reference proteome</keyword>
<protein>
    <submittedName>
        <fullName evidence="2">Uncharacterized protein</fullName>
    </submittedName>
</protein>
<dbReference type="Proteomes" id="UP000002318">
    <property type="component" value="Chromosome"/>
</dbReference>
<evidence type="ECO:0000313" key="2">
    <source>
        <dbReference type="EMBL" id="ADK80177.1"/>
    </source>
</evidence>
<feature type="region of interest" description="Disordered" evidence="1">
    <location>
        <begin position="52"/>
        <end position="99"/>
    </location>
</feature>
<organism evidence="2 3">
    <name type="scientific">Sediminispirochaeta smaragdinae (strain DSM 11293 / JCM 15392 / SEBR 4228)</name>
    <name type="common">Spirochaeta smaragdinae</name>
    <dbReference type="NCBI Taxonomy" id="573413"/>
    <lineage>
        <taxon>Bacteria</taxon>
        <taxon>Pseudomonadati</taxon>
        <taxon>Spirochaetota</taxon>
        <taxon>Spirochaetia</taxon>
        <taxon>Spirochaetales</taxon>
        <taxon>Spirochaetaceae</taxon>
        <taxon>Sediminispirochaeta</taxon>
    </lineage>
</organism>
<sequence length="139" mass="15709">MKTLLEMHEIFNAAENIHTCCCFFDDGVDSLHFRMCKSMIYRICTLFFCGRDWSGNPGAPRGRGGRSGVSPCPSPGNAGRSVGAQSPVRAIARSRPEKKTKRLIYCSESWWSKDCNSFFRSQLRTLSWEKAGTDFRFPP</sequence>
<evidence type="ECO:0000256" key="1">
    <source>
        <dbReference type="SAM" id="MobiDB-lite"/>
    </source>
</evidence>
<dbReference type="AlphaFoldDB" id="E1RCU7"/>
<evidence type="ECO:0000313" key="3">
    <source>
        <dbReference type="Proteomes" id="UP000002318"/>
    </source>
</evidence>